<feature type="region of interest" description="Disordered" evidence="7">
    <location>
        <begin position="99"/>
        <end position="135"/>
    </location>
</feature>
<keyword evidence="2 5" id="KW-0728">SH3 domain</keyword>
<dbReference type="EMBL" id="VIBQ01000013">
    <property type="protein sequence ID" value="KAB8346056.1"/>
    <property type="molecule type" value="Genomic_DNA"/>
</dbReference>
<dbReference type="InterPro" id="IPR056372">
    <property type="entry name" value="TPR_DOCK"/>
</dbReference>
<feature type="region of interest" description="Disordered" evidence="7">
    <location>
        <begin position="1888"/>
        <end position="1916"/>
    </location>
</feature>
<dbReference type="Pfam" id="PF16172">
    <property type="entry name" value="DOCK_N"/>
    <property type="match status" value="1"/>
</dbReference>
<proteinExistence type="inferred from homology"/>
<dbReference type="PANTHER" id="PTHR45653:SF10">
    <property type="entry name" value="MYOBLAST CITY, ISOFORM B"/>
    <property type="match status" value="1"/>
</dbReference>
<sequence length="1952" mass="216053">MPWRPLDRIAFAICTYPYVPSHPSDLPLQIGDELYIIEQGGKDGAWYRGYLVAPPSLLAGLTSNQGQALEARVFSGIFPRDCVEVRELLGDAIQPKSTHNLKGSVNGVSNGDAASAEEQNANGHAEPARKPPAPVPMLKIGDESVLAKEEPLVDEIASCLREWHNTKLHDLLLNGQYENLEQLSVLVDRLDTTRRQLLHKLLTREELDELRQDAIWDLVNGNKMLEQDVIVRSTDHKGAMLTGNDSAIDISKLQSLMSLLDARPTVQDDTRTLHHLLVNLADYSVEGDKGTSFGLCLYSKTAGQEAKLLSELFAVETALEPAAKGVETKTLFTDLSSGEVGDSSSSNTKIFLVVKMVTKELVPSTTAEEPDTPVSSGGLSPDPAPLNTGLGARLGTVKGNRVSMMWGGRSPKPANSTRLLVRPDTSASGRSGSQEPPRSSAGTSVQKPAEDKPVKKTTGVGVIDITDIFKSSDPYDRSIAIRSVTTSKEDPNATESELDDIVSDIYGNREDSRFTTATRVVVNLKAFEGLDSEQLVQNTPTLLHGVGVTKRIGFAGAPNRPRTDIYLTLSSPHVPPNAIIAHPKFGSEPVPDDLRTDNLKLTLEVRNSSGERIKHCIFPSSNSSGHTAWRTTAVAQGESWNQTIRINLDPADVPGCHVVMSIADGFGFPFGLSHIPLWTQEAFVRDGNHSLTLYKYDEYTANPGSSRGGYLALQWNSKAQDEAVTGPLALLRVQTFLCSTMHSQDPNLLALLKWREQGSKGILSILMRFGLVPGIEIVKLLEDVLDAIFELIVEYAGNDEIEERAFDALVMTLGIVHDRRFNVQPLVDEYAAHKFIYPFAFPCLMRSLTRLLGRPQDSDIARRVRATCKLGGHILRFVVKARQQQIQKEVGIGITSHQPTFAKDLRDIFAGIDAVMNNSDPVVLGTKTLLVQNFHTWLAELIGVMTEDEMLAVVANFVNSLARAQGKLVLYKLLLVQNLCSTQLFKDENVLRHWRSLVLDWLAPHWGYAAQASPQLREQVRLCCSVVSLQASSFGSNTAQIVRKLVQSYTLLQDKPRSGGEPFTFLFPTQYPFPSKSIKSTDYFDEALIEIAALLSLLSINNSAELLDLPKEELSVLIMDTLKVHESVHASKAFPSSWLSLRIYHHKASLTALQAIYKTLSSNFLPEPEDGEDFDSALWREFLIAVLQLVGSDALVIESFSEQRRRAVWKIGGDLREEGAELLRRTWSALGWEASPEEKSAFALDRLGGYQVSYVPELVGPVVELCLSVHESLRSVAIGVLQSMIVGEWTLNQNLDLVQVIMIECLDHLLEERRFSDGATQKLFVAELRTRFGKSAKNRDDEFLAAATRLLDTIDELLELLISVHGNNASGDSFHIMDALRLMNFLKDVQKEDIYVQYVHKLATIQEASQNPTEAGLALKLHADLYDWDQNTTVPAIPQLNMPAQAAFERKEKLYFQLIALFEDGAAYRLALKAYQELARQYEEVTFDFAKLARTQRAMATLNEKVTRSDPQSARFFRVIFRGLGFSPALRDKQFIFEGRANDRQASFTERMQKQYPQAQVINGSHIEDYEGQYISIHAVSVQKNLLHAVNRRLRIAQSTKDHYMLAEPRHFTTTSRRQASTTGVKDQILEKMLFTTTDSFPNVLGRSEIMQIETVSILPVQIGVERTIRKTHDLYNLQNSVLGGDEGSLAVLTEELKILVRPESSGNVAKYWTLLLPSPVVDEENGEVEDIEPGLTQPCSDPLDEALRVALIDHVLTIRSCLDLFPQSTHSLVRADLNKNFEKTFSDIIETVRLAIPGAIVPDQQPAQEVQAEEAANRADQPAAASPEPVVLSGAQEVEQRHTRNESSAVHSTYTTATVGDKAVSGDKSKEAHRLSVIRNIVDDGFTLPKETKPSPKIVSPNATAEAKQAPEPAQNNLQARVGSMSKRLSSINIGRRRMMRLPAVGSVAEQ</sequence>
<dbReference type="OrthoDB" id="18896at2759"/>
<evidence type="ECO:0000256" key="1">
    <source>
        <dbReference type="ARBA" id="ARBA00004496"/>
    </source>
</evidence>
<feature type="compositionally biased region" description="Polar residues" evidence="7">
    <location>
        <begin position="425"/>
        <end position="446"/>
    </location>
</feature>
<evidence type="ECO:0000256" key="4">
    <source>
        <dbReference type="ARBA" id="ARBA00022553"/>
    </source>
</evidence>
<dbReference type="GO" id="GO:0007264">
    <property type="term" value="P:small GTPase-mediated signal transduction"/>
    <property type="evidence" value="ECO:0007669"/>
    <property type="project" value="InterPro"/>
</dbReference>
<dbReference type="InterPro" id="IPR027007">
    <property type="entry name" value="C2_DOCK-type_domain"/>
</dbReference>
<dbReference type="CDD" id="cd00174">
    <property type="entry name" value="SH3"/>
    <property type="match status" value="1"/>
</dbReference>
<dbReference type="Gene3D" id="1.25.40.410">
    <property type="match status" value="1"/>
</dbReference>
<feature type="compositionally biased region" description="Polar residues" evidence="7">
    <location>
        <begin position="363"/>
        <end position="378"/>
    </location>
</feature>
<reference evidence="11 12" key="1">
    <citation type="submission" date="2019-06" db="EMBL/GenBank/DDBJ databases">
        <title>A chromosomal-level reference genome of Carpinus fangiana (Coryloideae, Betulaceae).</title>
        <authorList>
            <person name="Yang X."/>
            <person name="Wang Z."/>
            <person name="Zhang L."/>
            <person name="Hao G."/>
            <person name="Liu J."/>
            <person name="Yang Y."/>
        </authorList>
    </citation>
    <scope>NUCLEOTIDE SEQUENCE [LARGE SCALE GENOMIC DNA]</scope>
    <source>
        <strain evidence="11">Cfa_2016G</strain>
        <tissue evidence="11">Leaf</tissue>
    </source>
</reference>
<dbReference type="GO" id="GO:0005737">
    <property type="term" value="C:cytoplasm"/>
    <property type="evidence" value="ECO:0007669"/>
    <property type="project" value="UniProtKB-SubCell"/>
</dbReference>
<dbReference type="Pfam" id="PF14429">
    <property type="entry name" value="DOCK-C2"/>
    <property type="match status" value="1"/>
</dbReference>
<dbReference type="InterPro" id="IPR043161">
    <property type="entry name" value="DOCK_C_lobe_A"/>
</dbReference>
<dbReference type="GO" id="GO:0005886">
    <property type="term" value="C:plasma membrane"/>
    <property type="evidence" value="ECO:0007669"/>
    <property type="project" value="TreeGrafter"/>
</dbReference>
<feature type="region of interest" description="Disordered" evidence="7">
    <location>
        <begin position="363"/>
        <end position="456"/>
    </location>
</feature>
<evidence type="ECO:0000256" key="3">
    <source>
        <dbReference type="ARBA" id="ARBA00022490"/>
    </source>
</evidence>
<dbReference type="PANTHER" id="PTHR45653">
    <property type="entry name" value="DEDICATOR OF CYTOKINESIS"/>
    <property type="match status" value="1"/>
</dbReference>
<keyword evidence="12" id="KW-1185">Reference proteome</keyword>
<feature type="region of interest" description="Disordered" evidence="7">
    <location>
        <begin position="1806"/>
        <end position="1830"/>
    </location>
</feature>
<dbReference type="GO" id="GO:0031267">
    <property type="term" value="F:small GTPase binding"/>
    <property type="evidence" value="ECO:0007669"/>
    <property type="project" value="TreeGrafter"/>
</dbReference>
<accession>A0A5N6KU76</accession>
<feature type="domain" description="SH3" evidence="8">
    <location>
        <begin position="7"/>
        <end position="88"/>
    </location>
</feature>
<comment type="caution">
    <text evidence="11">The sequence shown here is derived from an EMBL/GenBank/DDBJ whole genome shotgun (WGS) entry which is preliminary data.</text>
</comment>
<dbReference type="Gene3D" id="1.20.1270.350">
    <property type="entry name" value="Dedicator of cytokinesis N-terminal subdomain"/>
    <property type="match status" value="1"/>
</dbReference>
<dbReference type="InterPro" id="IPR032376">
    <property type="entry name" value="DOCK_N"/>
</dbReference>
<evidence type="ECO:0000256" key="7">
    <source>
        <dbReference type="SAM" id="MobiDB-lite"/>
    </source>
</evidence>
<feature type="compositionally biased region" description="Polar residues" evidence="7">
    <location>
        <begin position="99"/>
        <end position="109"/>
    </location>
</feature>
<evidence type="ECO:0000256" key="5">
    <source>
        <dbReference type="PROSITE-ProRule" id="PRU00192"/>
    </source>
</evidence>
<dbReference type="InterPro" id="IPR042455">
    <property type="entry name" value="DOCK_N_sub1"/>
</dbReference>
<dbReference type="PROSITE" id="PS51651">
    <property type="entry name" value="DOCKER"/>
    <property type="match status" value="1"/>
</dbReference>
<dbReference type="PROSITE" id="PS50002">
    <property type="entry name" value="SH3"/>
    <property type="match status" value="1"/>
</dbReference>
<keyword evidence="3" id="KW-0963">Cytoplasm</keyword>
<feature type="domain" description="C2 DOCK-type" evidence="9">
    <location>
        <begin position="562"/>
        <end position="738"/>
    </location>
</feature>
<dbReference type="Proteomes" id="UP000327013">
    <property type="component" value="Unassembled WGS sequence"/>
</dbReference>
<protein>
    <recommendedName>
        <fullName evidence="13">SH3 domain-containing protein</fullName>
    </recommendedName>
</protein>
<feature type="compositionally biased region" description="Low complexity" evidence="7">
    <location>
        <begin position="1806"/>
        <end position="1815"/>
    </location>
</feature>
<dbReference type="InterPro" id="IPR036028">
    <property type="entry name" value="SH3-like_dom_sf"/>
</dbReference>
<evidence type="ECO:0000256" key="2">
    <source>
        <dbReference type="ARBA" id="ARBA00022443"/>
    </source>
</evidence>
<gene>
    <name evidence="11" type="ORF">FH972_023108</name>
</gene>
<dbReference type="Gene3D" id="2.60.40.150">
    <property type="entry name" value="C2 domain"/>
    <property type="match status" value="1"/>
</dbReference>
<dbReference type="CDD" id="cd11684">
    <property type="entry name" value="DHR2_DOCK"/>
    <property type="match status" value="1"/>
</dbReference>
<evidence type="ECO:0000256" key="6">
    <source>
        <dbReference type="PROSITE-ProRule" id="PRU00983"/>
    </source>
</evidence>
<feature type="region of interest" description="Disordered" evidence="7">
    <location>
        <begin position="1836"/>
        <end position="1855"/>
    </location>
</feature>
<evidence type="ECO:0008006" key="13">
    <source>
        <dbReference type="Google" id="ProtNLM"/>
    </source>
</evidence>
<dbReference type="GO" id="GO:0005085">
    <property type="term" value="F:guanyl-nucleotide exchange factor activity"/>
    <property type="evidence" value="ECO:0007669"/>
    <property type="project" value="InterPro"/>
</dbReference>
<dbReference type="SUPFAM" id="SSF50044">
    <property type="entry name" value="SH3-domain"/>
    <property type="match status" value="1"/>
</dbReference>
<dbReference type="PROSITE" id="PS51650">
    <property type="entry name" value="C2_DOCK"/>
    <property type="match status" value="1"/>
</dbReference>
<dbReference type="Pfam" id="PF23554">
    <property type="entry name" value="TPR_DOCK"/>
    <property type="match status" value="1"/>
</dbReference>
<dbReference type="InterPro" id="IPR027357">
    <property type="entry name" value="DOCKER_dom"/>
</dbReference>
<dbReference type="InterPro" id="IPR035892">
    <property type="entry name" value="C2_domain_sf"/>
</dbReference>
<dbReference type="Gene3D" id="2.30.30.40">
    <property type="entry name" value="SH3 Domains"/>
    <property type="match status" value="1"/>
</dbReference>
<feature type="domain" description="DOCKER" evidence="10">
    <location>
        <begin position="1386"/>
        <end position="1802"/>
    </location>
</feature>
<dbReference type="InterPro" id="IPR001452">
    <property type="entry name" value="SH3_domain"/>
</dbReference>
<comment type="subcellular location">
    <subcellularLocation>
        <location evidence="1">Cytoplasm</location>
    </subcellularLocation>
</comment>
<name>A0A5N6KU76_9ROSI</name>
<evidence type="ECO:0000259" key="9">
    <source>
        <dbReference type="PROSITE" id="PS51650"/>
    </source>
</evidence>
<keyword evidence="4" id="KW-0597">Phosphoprotein</keyword>
<evidence type="ECO:0000313" key="11">
    <source>
        <dbReference type="EMBL" id="KAB8346056.1"/>
    </source>
</evidence>
<comment type="similarity">
    <text evidence="6">Belongs to the DOCK family.</text>
</comment>
<dbReference type="CDD" id="cd08679">
    <property type="entry name" value="C2_DOCK180_related"/>
    <property type="match status" value="1"/>
</dbReference>
<dbReference type="SMART" id="SM00326">
    <property type="entry name" value="SH3"/>
    <property type="match status" value="1"/>
</dbReference>
<dbReference type="InterPro" id="IPR026791">
    <property type="entry name" value="DOCK"/>
</dbReference>
<organism evidence="11 12">
    <name type="scientific">Carpinus fangiana</name>
    <dbReference type="NCBI Taxonomy" id="176857"/>
    <lineage>
        <taxon>Eukaryota</taxon>
        <taxon>Viridiplantae</taxon>
        <taxon>Streptophyta</taxon>
        <taxon>Embryophyta</taxon>
        <taxon>Tracheophyta</taxon>
        <taxon>Spermatophyta</taxon>
        <taxon>Magnoliopsida</taxon>
        <taxon>eudicotyledons</taxon>
        <taxon>Gunneridae</taxon>
        <taxon>Pentapetalae</taxon>
        <taxon>rosids</taxon>
        <taxon>fabids</taxon>
        <taxon>Fagales</taxon>
        <taxon>Betulaceae</taxon>
        <taxon>Carpinus</taxon>
    </lineage>
</organism>
<evidence type="ECO:0000259" key="10">
    <source>
        <dbReference type="PROSITE" id="PS51651"/>
    </source>
</evidence>
<evidence type="ECO:0000313" key="12">
    <source>
        <dbReference type="Proteomes" id="UP000327013"/>
    </source>
</evidence>
<evidence type="ECO:0000259" key="8">
    <source>
        <dbReference type="PROSITE" id="PS50002"/>
    </source>
</evidence>